<dbReference type="InterPro" id="IPR029063">
    <property type="entry name" value="SAM-dependent_MTases_sf"/>
</dbReference>
<organism evidence="1 2">
    <name type="scientific">Arsukibacterium tuosuense</name>
    <dbReference type="NCBI Taxonomy" id="1323745"/>
    <lineage>
        <taxon>Bacteria</taxon>
        <taxon>Pseudomonadati</taxon>
        <taxon>Pseudomonadota</taxon>
        <taxon>Gammaproteobacteria</taxon>
        <taxon>Chromatiales</taxon>
        <taxon>Chromatiaceae</taxon>
        <taxon>Arsukibacterium</taxon>
    </lineage>
</organism>
<dbReference type="OrthoDB" id="9801954at2"/>
<keyword evidence="1" id="KW-0489">Methyltransferase</keyword>
<sequence>MKVCNANREFFLHVVSAVFNAYGKKPLIAELGVLRGENALNMYNILSPEHMVLIDSWSKDITKTYSPFDTLPPWINPVETYSYYFGGSLNKQSTFDKIYEECLVKFSDFSNVTMIRDDTIKAISKIRPATGIDKFDLIYVDASHQYEYVLRDLMYYKELLAPNGFMILNDCCHSDAGTKQNLGVLEALTSFMKRTDFIPLALTNTDWSDVILVRKGSQMIQAVDIAISNSDVAYVELPYQFISSAKVIYGKQRANISFV</sequence>
<evidence type="ECO:0000313" key="1">
    <source>
        <dbReference type="EMBL" id="SNY56011.1"/>
    </source>
</evidence>
<keyword evidence="1" id="KW-0808">Transferase</keyword>
<dbReference type="AlphaFoldDB" id="A0A285JA51"/>
<dbReference type="EMBL" id="OBEB01000006">
    <property type="protein sequence ID" value="SNY56011.1"/>
    <property type="molecule type" value="Genomic_DNA"/>
</dbReference>
<dbReference type="Gene3D" id="3.40.50.150">
    <property type="entry name" value="Vaccinia Virus protein VP39"/>
    <property type="match status" value="1"/>
</dbReference>
<dbReference type="SUPFAM" id="SSF53335">
    <property type="entry name" value="S-adenosyl-L-methionine-dependent methyltransferases"/>
    <property type="match status" value="1"/>
</dbReference>
<dbReference type="GO" id="GO:0032259">
    <property type="term" value="P:methylation"/>
    <property type="evidence" value="ECO:0007669"/>
    <property type="project" value="UniProtKB-KW"/>
</dbReference>
<dbReference type="RefSeq" id="WP_097112227.1">
    <property type="nucleotide sequence ID" value="NZ_OBEB01000006.1"/>
</dbReference>
<accession>A0A285JA51</accession>
<protein>
    <submittedName>
        <fullName evidence="1">Methyltransferase domain-containing protein</fullName>
    </submittedName>
</protein>
<name>A0A285JA51_9GAMM</name>
<dbReference type="Pfam" id="PF13578">
    <property type="entry name" value="Methyltransf_24"/>
    <property type="match status" value="1"/>
</dbReference>
<proteinExistence type="predicted"/>
<evidence type="ECO:0000313" key="2">
    <source>
        <dbReference type="Proteomes" id="UP000219353"/>
    </source>
</evidence>
<reference evidence="2" key="1">
    <citation type="submission" date="2017-09" db="EMBL/GenBank/DDBJ databases">
        <authorList>
            <person name="Varghese N."/>
            <person name="Submissions S."/>
        </authorList>
    </citation>
    <scope>NUCLEOTIDE SEQUENCE [LARGE SCALE GENOMIC DNA]</scope>
    <source>
        <strain evidence="2">CGMCC 1.12461</strain>
    </source>
</reference>
<gene>
    <name evidence="1" type="ORF">SAMN06297280_3039</name>
</gene>
<keyword evidence="2" id="KW-1185">Reference proteome</keyword>
<dbReference type="Proteomes" id="UP000219353">
    <property type="component" value="Unassembled WGS sequence"/>
</dbReference>
<dbReference type="GO" id="GO:0008168">
    <property type="term" value="F:methyltransferase activity"/>
    <property type="evidence" value="ECO:0007669"/>
    <property type="project" value="UniProtKB-KW"/>
</dbReference>